<dbReference type="Proteomes" id="UP000007266">
    <property type="component" value="Linkage group 7"/>
</dbReference>
<feature type="transmembrane region" description="Helical" evidence="1">
    <location>
        <begin position="123"/>
        <end position="147"/>
    </location>
</feature>
<dbReference type="InParanoid" id="A0A139WFZ0"/>
<keyword evidence="3" id="KW-1185">Reference proteome</keyword>
<feature type="transmembrane region" description="Helical" evidence="1">
    <location>
        <begin position="51"/>
        <end position="71"/>
    </location>
</feature>
<evidence type="ECO:0000313" key="2">
    <source>
        <dbReference type="EMBL" id="KYB26771.1"/>
    </source>
</evidence>
<organism evidence="2 3">
    <name type="scientific">Tribolium castaneum</name>
    <name type="common">Red flour beetle</name>
    <dbReference type="NCBI Taxonomy" id="7070"/>
    <lineage>
        <taxon>Eukaryota</taxon>
        <taxon>Metazoa</taxon>
        <taxon>Ecdysozoa</taxon>
        <taxon>Arthropoda</taxon>
        <taxon>Hexapoda</taxon>
        <taxon>Insecta</taxon>
        <taxon>Pterygota</taxon>
        <taxon>Neoptera</taxon>
        <taxon>Endopterygota</taxon>
        <taxon>Coleoptera</taxon>
        <taxon>Polyphaga</taxon>
        <taxon>Cucujiformia</taxon>
        <taxon>Tenebrionidae</taxon>
        <taxon>Tenebrionidae incertae sedis</taxon>
        <taxon>Tribolium</taxon>
    </lineage>
</organism>
<gene>
    <name evidence="2" type="primary">AUGUSTUS-3.0.2_33551</name>
    <name evidence="2" type="ORF">TcasGA2_TC033551</name>
</gene>
<name>A0A139WFZ0_TRICA</name>
<evidence type="ECO:0000256" key="1">
    <source>
        <dbReference type="SAM" id="Phobius"/>
    </source>
</evidence>
<dbReference type="EMBL" id="KQ971351">
    <property type="protein sequence ID" value="KYB26771.1"/>
    <property type="molecule type" value="Genomic_DNA"/>
</dbReference>
<dbReference type="AlphaFoldDB" id="A0A139WFZ0"/>
<proteinExistence type="predicted"/>
<accession>A0A139WFZ0</accession>
<sequence>MPTLEELLEALQNMEGIPEEEKEKLRDNLIARANEAKPGFMPPMNGPTFGTAPDLAILFGLITVVGLIFVWPKMANLNEIKKNNLDVDELSEKIKNVANALKEEFGDDFKDKLGQLLQTRVNYYAHAFIFCVVLLVVIFAFFGYKLYKSLTAREKRKEEKRRQKQQKKKK</sequence>
<keyword evidence="1" id="KW-1133">Transmembrane helix</keyword>
<protein>
    <submittedName>
        <fullName evidence="2">Uncharacterized protein</fullName>
    </submittedName>
</protein>
<reference evidence="2 3" key="2">
    <citation type="journal article" date="2010" name="Nucleic Acids Res.">
        <title>BeetleBase in 2010: revisions to provide comprehensive genomic information for Tribolium castaneum.</title>
        <authorList>
            <person name="Kim H.S."/>
            <person name="Murphy T."/>
            <person name="Xia J."/>
            <person name="Caragea D."/>
            <person name="Park Y."/>
            <person name="Beeman R.W."/>
            <person name="Lorenzen M.D."/>
            <person name="Butcher S."/>
            <person name="Manak J.R."/>
            <person name="Brown S.J."/>
        </authorList>
    </citation>
    <scope>GENOME REANNOTATION</scope>
    <source>
        <strain evidence="2 3">Georgia GA2</strain>
    </source>
</reference>
<keyword evidence="1" id="KW-0472">Membrane</keyword>
<evidence type="ECO:0000313" key="3">
    <source>
        <dbReference type="Proteomes" id="UP000007266"/>
    </source>
</evidence>
<keyword evidence="1" id="KW-0812">Transmembrane</keyword>
<reference evidence="2 3" key="1">
    <citation type="journal article" date="2008" name="Nature">
        <title>The genome of the model beetle and pest Tribolium castaneum.</title>
        <authorList>
            <consortium name="Tribolium Genome Sequencing Consortium"/>
            <person name="Richards S."/>
            <person name="Gibbs R.A."/>
            <person name="Weinstock G.M."/>
            <person name="Brown S.J."/>
            <person name="Denell R."/>
            <person name="Beeman R.W."/>
            <person name="Gibbs R."/>
            <person name="Beeman R.W."/>
            <person name="Brown S.J."/>
            <person name="Bucher G."/>
            <person name="Friedrich M."/>
            <person name="Grimmelikhuijzen C.J."/>
            <person name="Klingler M."/>
            <person name="Lorenzen M."/>
            <person name="Richards S."/>
            <person name="Roth S."/>
            <person name="Schroder R."/>
            <person name="Tautz D."/>
            <person name="Zdobnov E.M."/>
            <person name="Muzny D."/>
            <person name="Gibbs R.A."/>
            <person name="Weinstock G.M."/>
            <person name="Attaway T."/>
            <person name="Bell S."/>
            <person name="Buhay C.J."/>
            <person name="Chandrabose M.N."/>
            <person name="Chavez D."/>
            <person name="Clerk-Blankenburg K.P."/>
            <person name="Cree A."/>
            <person name="Dao M."/>
            <person name="Davis C."/>
            <person name="Chacko J."/>
            <person name="Dinh H."/>
            <person name="Dugan-Rocha S."/>
            <person name="Fowler G."/>
            <person name="Garner T.T."/>
            <person name="Garnes J."/>
            <person name="Gnirke A."/>
            <person name="Hawes A."/>
            <person name="Hernandez J."/>
            <person name="Hines S."/>
            <person name="Holder M."/>
            <person name="Hume J."/>
            <person name="Jhangiani S.N."/>
            <person name="Joshi V."/>
            <person name="Khan Z.M."/>
            <person name="Jackson L."/>
            <person name="Kovar C."/>
            <person name="Kowis A."/>
            <person name="Lee S."/>
            <person name="Lewis L.R."/>
            <person name="Margolis J."/>
            <person name="Morgan M."/>
            <person name="Nazareth L.V."/>
            <person name="Nguyen N."/>
            <person name="Okwuonu G."/>
            <person name="Parker D."/>
            <person name="Richards S."/>
            <person name="Ruiz S.J."/>
            <person name="Santibanez J."/>
            <person name="Savard J."/>
            <person name="Scherer S.E."/>
            <person name="Schneider B."/>
            <person name="Sodergren E."/>
            <person name="Tautz D."/>
            <person name="Vattahil S."/>
            <person name="Villasana D."/>
            <person name="White C.S."/>
            <person name="Wright R."/>
            <person name="Park Y."/>
            <person name="Beeman R.W."/>
            <person name="Lord J."/>
            <person name="Oppert B."/>
            <person name="Lorenzen M."/>
            <person name="Brown S."/>
            <person name="Wang L."/>
            <person name="Savard J."/>
            <person name="Tautz D."/>
            <person name="Richards S."/>
            <person name="Weinstock G."/>
            <person name="Gibbs R.A."/>
            <person name="Liu Y."/>
            <person name="Worley K."/>
            <person name="Weinstock G."/>
            <person name="Elsik C.G."/>
            <person name="Reese J.T."/>
            <person name="Elhaik E."/>
            <person name="Landan G."/>
            <person name="Graur D."/>
            <person name="Arensburger P."/>
            <person name="Atkinson P."/>
            <person name="Beeman R.W."/>
            <person name="Beidler J."/>
            <person name="Brown S.J."/>
            <person name="Demuth J.P."/>
            <person name="Drury D.W."/>
            <person name="Du Y.Z."/>
            <person name="Fujiwara H."/>
            <person name="Lorenzen M."/>
            <person name="Maselli V."/>
            <person name="Osanai M."/>
            <person name="Park Y."/>
            <person name="Robertson H.M."/>
            <person name="Tu Z."/>
            <person name="Wang J.J."/>
            <person name="Wang S."/>
            <person name="Richards S."/>
            <person name="Song H."/>
            <person name="Zhang L."/>
            <person name="Sodergren E."/>
            <person name="Werner D."/>
            <person name="Stanke M."/>
            <person name="Morgenstern B."/>
            <person name="Solovyev V."/>
            <person name="Kosarev P."/>
            <person name="Brown G."/>
            <person name="Chen H.C."/>
            <person name="Ermolaeva O."/>
            <person name="Hlavina W."/>
            <person name="Kapustin Y."/>
            <person name="Kiryutin B."/>
            <person name="Kitts P."/>
            <person name="Maglott D."/>
            <person name="Pruitt K."/>
            <person name="Sapojnikov V."/>
            <person name="Souvorov A."/>
            <person name="Mackey A.J."/>
            <person name="Waterhouse R.M."/>
            <person name="Wyder S."/>
            <person name="Zdobnov E.M."/>
            <person name="Zdobnov E.M."/>
            <person name="Wyder S."/>
            <person name="Kriventseva E.V."/>
            <person name="Kadowaki T."/>
            <person name="Bork P."/>
            <person name="Aranda M."/>
            <person name="Bao R."/>
            <person name="Beermann A."/>
            <person name="Berns N."/>
            <person name="Bolognesi R."/>
            <person name="Bonneton F."/>
            <person name="Bopp D."/>
            <person name="Brown S.J."/>
            <person name="Bucher G."/>
            <person name="Butts T."/>
            <person name="Chaumot A."/>
            <person name="Denell R.E."/>
            <person name="Ferrier D.E."/>
            <person name="Friedrich M."/>
            <person name="Gordon C.M."/>
            <person name="Jindra M."/>
            <person name="Klingler M."/>
            <person name="Lan Q."/>
            <person name="Lattorff H.M."/>
            <person name="Laudet V."/>
            <person name="von Levetsow C."/>
            <person name="Liu Z."/>
            <person name="Lutz R."/>
            <person name="Lynch J.A."/>
            <person name="da Fonseca R.N."/>
            <person name="Posnien N."/>
            <person name="Reuter R."/>
            <person name="Roth S."/>
            <person name="Savard J."/>
            <person name="Schinko J.B."/>
            <person name="Schmitt C."/>
            <person name="Schoppmeier M."/>
            <person name="Schroder R."/>
            <person name="Shippy T.D."/>
            <person name="Simonnet F."/>
            <person name="Marques-Souza H."/>
            <person name="Tautz D."/>
            <person name="Tomoyasu Y."/>
            <person name="Trauner J."/>
            <person name="Van der Zee M."/>
            <person name="Vervoort M."/>
            <person name="Wittkopp N."/>
            <person name="Wimmer E.A."/>
            <person name="Yang X."/>
            <person name="Jones A.K."/>
            <person name="Sattelle D.B."/>
            <person name="Ebert P.R."/>
            <person name="Nelson D."/>
            <person name="Scott J.G."/>
            <person name="Beeman R.W."/>
            <person name="Muthukrishnan S."/>
            <person name="Kramer K.J."/>
            <person name="Arakane Y."/>
            <person name="Beeman R.W."/>
            <person name="Zhu Q."/>
            <person name="Hogenkamp D."/>
            <person name="Dixit R."/>
            <person name="Oppert B."/>
            <person name="Jiang H."/>
            <person name="Zou Z."/>
            <person name="Marshall J."/>
            <person name="Elpidina E."/>
            <person name="Vinokurov K."/>
            <person name="Oppert C."/>
            <person name="Zou Z."/>
            <person name="Evans J."/>
            <person name="Lu Z."/>
            <person name="Zhao P."/>
            <person name="Sumathipala N."/>
            <person name="Altincicek B."/>
            <person name="Vilcinskas A."/>
            <person name="Williams M."/>
            <person name="Hultmark D."/>
            <person name="Hetru C."/>
            <person name="Jiang H."/>
            <person name="Grimmelikhuijzen C.J."/>
            <person name="Hauser F."/>
            <person name="Cazzamali G."/>
            <person name="Williamson M."/>
            <person name="Park Y."/>
            <person name="Li B."/>
            <person name="Tanaka Y."/>
            <person name="Predel R."/>
            <person name="Neupert S."/>
            <person name="Schachtner J."/>
            <person name="Verleyen P."/>
            <person name="Raible F."/>
            <person name="Bork P."/>
            <person name="Friedrich M."/>
            <person name="Walden K.K."/>
            <person name="Robertson H.M."/>
            <person name="Angeli S."/>
            <person name="Foret S."/>
            <person name="Bucher G."/>
            <person name="Schuetz S."/>
            <person name="Maleszka R."/>
            <person name="Wimmer E.A."/>
            <person name="Beeman R.W."/>
            <person name="Lorenzen M."/>
            <person name="Tomoyasu Y."/>
            <person name="Miller S.C."/>
            <person name="Grossmann D."/>
            <person name="Bucher G."/>
        </authorList>
    </citation>
    <scope>NUCLEOTIDE SEQUENCE [LARGE SCALE GENOMIC DNA]</scope>
    <source>
        <strain evidence="2 3">Georgia GA2</strain>
    </source>
</reference>